<feature type="transmembrane region" description="Helical" evidence="1">
    <location>
        <begin position="26"/>
        <end position="45"/>
    </location>
</feature>
<protein>
    <recommendedName>
        <fullName evidence="4">Transmembrane protein</fullName>
    </recommendedName>
</protein>
<organism evidence="2 3">
    <name type="scientific">Caulobacter ginsengisoli</name>
    <dbReference type="NCBI Taxonomy" id="400775"/>
    <lineage>
        <taxon>Bacteria</taxon>
        <taxon>Pseudomonadati</taxon>
        <taxon>Pseudomonadota</taxon>
        <taxon>Alphaproteobacteria</taxon>
        <taxon>Caulobacterales</taxon>
        <taxon>Caulobacteraceae</taxon>
        <taxon>Caulobacter</taxon>
    </lineage>
</organism>
<keyword evidence="3" id="KW-1185">Reference proteome</keyword>
<feature type="transmembrane region" description="Helical" evidence="1">
    <location>
        <begin position="51"/>
        <end position="69"/>
    </location>
</feature>
<gene>
    <name evidence="2" type="ORF">QO010_001801</name>
</gene>
<comment type="caution">
    <text evidence="2">The sequence shown here is derived from an EMBL/GenBank/DDBJ whole genome shotgun (WGS) entry which is preliminary data.</text>
</comment>
<sequence length="145" mass="15836">MPTPLQDLETIQRARATVLNRARWPVGYHLVVAAMGGGLVAAMALPDPLPSMAASLVAIGSVLLANWSRSRLGFFVNGWRWGRTLWVSMITLAVLLGGVTLSILRQRLDLPDWTPFAAGAVVFVCVFFTGRLWERVYRAELASAA</sequence>
<evidence type="ECO:0008006" key="4">
    <source>
        <dbReference type="Google" id="ProtNLM"/>
    </source>
</evidence>
<proteinExistence type="predicted"/>
<name>A0ABU0IPV1_9CAUL</name>
<feature type="transmembrane region" description="Helical" evidence="1">
    <location>
        <begin position="116"/>
        <end position="133"/>
    </location>
</feature>
<accession>A0ABU0IPV1</accession>
<keyword evidence="1" id="KW-0812">Transmembrane</keyword>
<dbReference type="Proteomes" id="UP001228905">
    <property type="component" value="Unassembled WGS sequence"/>
</dbReference>
<feature type="transmembrane region" description="Helical" evidence="1">
    <location>
        <begin position="81"/>
        <end position="104"/>
    </location>
</feature>
<keyword evidence="1" id="KW-0472">Membrane</keyword>
<reference evidence="2 3" key="1">
    <citation type="submission" date="2023-07" db="EMBL/GenBank/DDBJ databases">
        <title>Genomic Encyclopedia of Type Strains, Phase IV (KMG-IV): sequencing the most valuable type-strain genomes for metagenomic binning, comparative biology and taxonomic classification.</title>
        <authorList>
            <person name="Goeker M."/>
        </authorList>
    </citation>
    <scope>NUCLEOTIDE SEQUENCE [LARGE SCALE GENOMIC DNA]</scope>
    <source>
        <strain evidence="2 3">DSM 18695</strain>
    </source>
</reference>
<evidence type="ECO:0000313" key="2">
    <source>
        <dbReference type="EMBL" id="MDQ0464030.1"/>
    </source>
</evidence>
<keyword evidence="1" id="KW-1133">Transmembrane helix</keyword>
<evidence type="ECO:0000313" key="3">
    <source>
        <dbReference type="Proteomes" id="UP001228905"/>
    </source>
</evidence>
<dbReference type="RefSeq" id="WP_307348394.1">
    <property type="nucleotide sequence ID" value="NZ_JAUSVS010000002.1"/>
</dbReference>
<dbReference type="EMBL" id="JAUSVS010000002">
    <property type="protein sequence ID" value="MDQ0464030.1"/>
    <property type="molecule type" value="Genomic_DNA"/>
</dbReference>
<evidence type="ECO:0000256" key="1">
    <source>
        <dbReference type="SAM" id="Phobius"/>
    </source>
</evidence>